<dbReference type="RefSeq" id="WP_311673106.1">
    <property type="nucleotide sequence ID" value="NZ_JAVREQ010000008.1"/>
</dbReference>
<feature type="compositionally biased region" description="Pro residues" evidence="1">
    <location>
        <begin position="56"/>
        <end position="65"/>
    </location>
</feature>
<evidence type="ECO:0000313" key="3">
    <source>
        <dbReference type="Proteomes" id="UP001183414"/>
    </source>
</evidence>
<reference evidence="3" key="1">
    <citation type="submission" date="2023-07" db="EMBL/GenBank/DDBJ databases">
        <title>30 novel species of actinomycetes from the DSMZ collection.</title>
        <authorList>
            <person name="Nouioui I."/>
        </authorList>
    </citation>
    <scope>NUCLEOTIDE SEQUENCE [LARGE SCALE GENOMIC DNA]</scope>
    <source>
        <strain evidence="3">DSM 42041</strain>
    </source>
</reference>
<feature type="compositionally biased region" description="Low complexity" evidence="1">
    <location>
        <begin position="190"/>
        <end position="205"/>
    </location>
</feature>
<feature type="compositionally biased region" description="Basic and acidic residues" evidence="1">
    <location>
        <begin position="336"/>
        <end position="345"/>
    </location>
</feature>
<feature type="compositionally biased region" description="Low complexity" evidence="1">
    <location>
        <begin position="167"/>
        <end position="182"/>
    </location>
</feature>
<feature type="region of interest" description="Disordered" evidence="1">
    <location>
        <begin position="503"/>
        <end position="531"/>
    </location>
</feature>
<evidence type="ECO:0000313" key="2">
    <source>
        <dbReference type="EMBL" id="MDT0379310.1"/>
    </source>
</evidence>
<accession>A0ABU2NQS0</accession>
<organism evidence="2 3">
    <name type="scientific">Streptomyces hazeniae</name>
    <dbReference type="NCBI Taxonomy" id="3075538"/>
    <lineage>
        <taxon>Bacteria</taxon>
        <taxon>Bacillati</taxon>
        <taxon>Actinomycetota</taxon>
        <taxon>Actinomycetes</taxon>
        <taxon>Kitasatosporales</taxon>
        <taxon>Streptomycetaceae</taxon>
        <taxon>Streptomyces</taxon>
    </lineage>
</organism>
<evidence type="ECO:0000256" key="1">
    <source>
        <dbReference type="SAM" id="MobiDB-lite"/>
    </source>
</evidence>
<protein>
    <submittedName>
        <fullName evidence="2">Uncharacterized protein</fullName>
    </submittedName>
</protein>
<feature type="compositionally biased region" description="Pro residues" evidence="1">
    <location>
        <begin position="113"/>
        <end position="125"/>
    </location>
</feature>
<sequence length="551" mass="55643">MTAHSGRGQGGDLPYEGVVLPANGEPWTPEQQREADAAGSSPQPAEGRPWGEPWGPDVPSPPTAPPALEYREALPHQTGAAALPPADGPYPAASPYPENADYTAGGHGQPGAPWAPPPPAAPPADPYGQGHAGHGGYGGSGGYGGHGGHGDADATQMLPPQQPPQHQPTQTGQQGPYGDIGEPWPPPAPGDADATQMLPPQQAAEPPAPGGPGVPWPPPAPGDADATQMLPPQDGHGAADATQMLPPQGHPGALPPEGAYGRQHAPADPGSPPGGAPYGIPPGTPGERQPPSEFDSLFRSASTTPSAPGPYPPAAAGAPDTAPGGAYGGPPGRRTVAAEEREPGRRRLSPPVLAGIGLVVVLALGLGVGALTGGGGEEDPKAGPGGPTEPAGDPSQEPGDSAEKQAETLDKLLEKSNNSRNSVIRAVQNIKTCQKLGQAAADLRAAADQRNGLVTRLSEIETGALPQSQQLNAALTEAWKASAKADDAYAAWADQVAGRKGCQKGKARTTQKTALGNRASGEATAAKKKAAGLWNPTAQEYGLPERQYTQL</sequence>
<dbReference type="Proteomes" id="UP001183414">
    <property type="component" value="Unassembled WGS sequence"/>
</dbReference>
<feature type="compositionally biased region" description="Low complexity" evidence="1">
    <location>
        <begin position="314"/>
        <end position="324"/>
    </location>
</feature>
<name>A0ABU2NQS0_9ACTN</name>
<feature type="region of interest" description="Disordered" evidence="1">
    <location>
        <begin position="1"/>
        <end position="349"/>
    </location>
</feature>
<feature type="compositionally biased region" description="Pro residues" evidence="1">
    <location>
        <begin position="269"/>
        <end position="284"/>
    </location>
</feature>
<feature type="compositionally biased region" description="Pro residues" evidence="1">
    <location>
        <begin position="206"/>
        <end position="221"/>
    </location>
</feature>
<feature type="region of interest" description="Disordered" evidence="1">
    <location>
        <begin position="373"/>
        <end position="405"/>
    </location>
</feature>
<keyword evidence="3" id="KW-1185">Reference proteome</keyword>
<gene>
    <name evidence="2" type="ORF">RM572_11085</name>
</gene>
<dbReference type="EMBL" id="JAVREQ010000008">
    <property type="protein sequence ID" value="MDT0379310.1"/>
    <property type="molecule type" value="Genomic_DNA"/>
</dbReference>
<proteinExistence type="predicted"/>
<comment type="caution">
    <text evidence="2">The sequence shown here is derived from an EMBL/GenBank/DDBJ whole genome shotgun (WGS) entry which is preliminary data.</text>
</comment>
<feature type="compositionally biased region" description="Gly residues" evidence="1">
    <location>
        <begin position="130"/>
        <end position="147"/>
    </location>
</feature>